<reference evidence="4" key="1">
    <citation type="journal article" date="2020" name="mSystems">
        <title>Genome- and Community-Level Interaction Insights into Carbon Utilization and Element Cycling Functions of Hydrothermarchaeota in Hydrothermal Sediment.</title>
        <authorList>
            <person name="Zhou Z."/>
            <person name="Liu Y."/>
            <person name="Xu W."/>
            <person name="Pan J."/>
            <person name="Luo Z.H."/>
            <person name="Li M."/>
        </authorList>
    </citation>
    <scope>NUCLEOTIDE SEQUENCE [LARGE SCALE GENOMIC DNA]</scope>
    <source>
        <strain evidence="4">SpSt-418</strain>
    </source>
</reference>
<dbReference type="InterPro" id="IPR002123">
    <property type="entry name" value="Plipid/glycerol_acylTrfase"/>
</dbReference>
<dbReference type="EMBL" id="DSRU01000042">
    <property type="protein sequence ID" value="HFM96753.1"/>
    <property type="molecule type" value="Genomic_DNA"/>
</dbReference>
<evidence type="ECO:0000313" key="4">
    <source>
        <dbReference type="EMBL" id="HFM96753.1"/>
    </source>
</evidence>
<dbReference type="GO" id="GO:0006654">
    <property type="term" value="P:phosphatidic acid biosynthetic process"/>
    <property type="evidence" value="ECO:0007669"/>
    <property type="project" value="TreeGrafter"/>
</dbReference>
<evidence type="ECO:0000256" key="2">
    <source>
        <dbReference type="ARBA" id="ARBA00023315"/>
    </source>
</evidence>
<organism evidence="4">
    <name type="scientific">Oscillatoriales cyanobacterium SpSt-418</name>
    <dbReference type="NCBI Taxonomy" id="2282169"/>
    <lineage>
        <taxon>Bacteria</taxon>
        <taxon>Bacillati</taxon>
        <taxon>Cyanobacteriota</taxon>
        <taxon>Cyanophyceae</taxon>
        <taxon>Oscillatoriophycideae</taxon>
        <taxon>Oscillatoriales</taxon>
    </lineage>
</organism>
<feature type="domain" description="Phospholipid/glycerol acyltransferase" evidence="3">
    <location>
        <begin position="90"/>
        <end position="213"/>
    </location>
</feature>
<dbReference type="Pfam" id="PF01553">
    <property type="entry name" value="Acyltransferase"/>
    <property type="match status" value="1"/>
</dbReference>
<name>A0A7C3PCF1_9CYAN</name>
<dbReference type="AlphaFoldDB" id="A0A7C3PCF1"/>
<dbReference type="PANTHER" id="PTHR10434:SF11">
    <property type="entry name" value="1-ACYL-SN-GLYCEROL-3-PHOSPHATE ACYLTRANSFERASE"/>
    <property type="match status" value="1"/>
</dbReference>
<dbReference type="PANTHER" id="PTHR10434">
    <property type="entry name" value="1-ACYL-SN-GLYCEROL-3-PHOSPHATE ACYLTRANSFERASE"/>
    <property type="match status" value="1"/>
</dbReference>
<evidence type="ECO:0000256" key="1">
    <source>
        <dbReference type="ARBA" id="ARBA00022679"/>
    </source>
</evidence>
<comment type="caution">
    <text evidence="4">The sequence shown here is derived from an EMBL/GenBank/DDBJ whole genome shotgun (WGS) entry which is preliminary data.</text>
</comment>
<protein>
    <submittedName>
        <fullName evidence="4">1-acyl-sn-glycerol-3-phosphate acyltransferase</fullName>
    </submittedName>
</protein>
<keyword evidence="2 4" id="KW-0012">Acyltransferase</keyword>
<dbReference type="SMART" id="SM00563">
    <property type="entry name" value="PlsC"/>
    <property type="match status" value="1"/>
</dbReference>
<sequence>MSPLFFDVRRVADLSVQARLPLLSLSFNNRSSENRQTRQKYHLKTATPFSRLVPWLLKLAYPLGKYAVIPFYFGRITILGRENLPTSGPIILAPTHRSRWDALLVPLAAGHYVTGRHLHFMVTADEVVGLQGWFIRRMGGFPVDTKHPAIASLRYGVELLAEEEVLVIFPEGDIYREALPHALKPGLARLALQTAAIYPASDVKIVPIALRYSNPLVPWRTKVIIKLGEPIRVSDYAIGSVKEDARTLTKALTNRLTRLASELLQLPFR</sequence>
<dbReference type="GO" id="GO:0003841">
    <property type="term" value="F:1-acylglycerol-3-phosphate O-acyltransferase activity"/>
    <property type="evidence" value="ECO:0007669"/>
    <property type="project" value="TreeGrafter"/>
</dbReference>
<accession>A0A7C3PCF1</accession>
<evidence type="ECO:0000259" key="3">
    <source>
        <dbReference type="SMART" id="SM00563"/>
    </source>
</evidence>
<keyword evidence="1 4" id="KW-0808">Transferase</keyword>
<gene>
    <name evidence="4" type="ORF">ENR64_03115</name>
</gene>
<dbReference type="SUPFAM" id="SSF69593">
    <property type="entry name" value="Glycerol-3-phosphate (1)-acyltransferase"/>
    <property type="match status" value="1"/>
</dbReference>
<proteinExistence type="predicted"/>
<dbReference type="CDD" id="cd07989">
    <property type="entry name" value="LPLAT_AGPAT-like"/>
    <property type="match status" value="1"/>
</dbReference>